<evidence type="ECO:0000256" key="2">
    <source>
        <dbReference type="ARBA" id="ARBA00022692"/>
    </source>
</evidence>
<keyword evidence="11" id="KW-1185">Reference proteome</keyword>
<dbReference type="InterPro" id="IPR001828">
    <property type="entry name" value="ANF_lig-bd_rcpt"/>
</dbReference>
<keyword evidence="6" id="KW-0325">Glycoprotein</keyword>
<evidence type="ECO:0000256" key="7">
    <source>
        <dbReference type="SAM" id="MobiDB-lite"/>
    </source>
</evidence>
<evidence type="ECO:0000256" key="4">
    <source>
        <dbReference type="ARBA" id="ARBA00023136"/>
    </source>
</evidence>
<feature type="chain" id="PRO_5045599529" description="Receptor ligand binding region domain-containing protein" evidence="8">
    <location>
        <begin position="25"/>
        <end position="200"/>
    </location>
</feature>
<keyword evidence="3" id="KW-1133">Transmembrane helix</keyword>
<protein>
    <recommendedName>
        <fullName evidence="9">Receptor ligand binding region domain-containing protein</fullName>
    </recommendedName>
</protein>
<evidence type="ECO:0000259" key="9">
    <source>
        <dbReference type="Pfam" id="PF01094"/>
    </source>
</evidence>
<evidence type="ECO:0000313" key="11">
    <source>
        <dbReference type="Proteomes" id="UP001162164"/>
    </source>
</evidence>
<feature type="region of interest" description="Disordered" evidence="7">
    <location>
        <begin position="36"/>
        <end position="61"/>
    </location>
</feature>
<sequence>MRLGLASLLVALLLFIRRPPAVVAVSSPIPENDDVSLISPSLSQAPSPTSDQSFSSTAASDSQPYGFKSHLFSNHLDDDKWRVPDEEDWFNATYDGYLNATDVLDFKDNLTVGDLKKEVPKKKELTVGYLTAVKGTVKERQGLQISGAITMALDEINKDPSILPNVTLKLKWHDTIGETVVATKAMTDMICEGVSAFFWP</sequence>
<evidence type="ECO:0000313" key="10">
    <source>
        <dbReference type="EMBL" id="KAJ8981641.1"/>
    </source>
</evidence>
<dbReference type="EMBL" id="JAPWTJ010000173">
    <property type="protein sequence ID" value="KAJ8981641.1"/>
    <property type="molecule type" value="Genomic_DNA"/>
</dbReference>
<keyword evidence="4" id="KW-0472">Membrane</keyword>
<evidence type="ECO:0000256" key="6">
    <source>
        <dbReference type="ARBA" id="ARBA00023180"/>
    </source>
</evidence>
<reference evidence="10" key="1">
    <citation type="journal article" date="2023" name="Insect Mol. Biol.">
        <title>Genome sequencing provides insights into the evolution of gene families encoding plant cell wall-degrading enzymes in longhorned beetles.</title>
        <authorList>
            <person name="Shin N.R."/>
            <person name="Okamura Y."/>
            <person name="Kirsch R."/>
            <person name="Pauchet Y."/>
        </authorList>
    </citation>
    <scope>NUCLEOTIDE SEQUENCE</scope>
    <source>
        <strain evidence="10">MMC_N1</strain>
    </source>
</reference>
<evidence type="ECO:0000256" key="5">
    <source>
        <dbReference type="ARBA" id="ARBA00023170"/>
    </source>
</evidence>
<dbReference type="SUPFAM" id="SSF53822">
    <property type="entry name" value="Periplasmic binding protein-like I"/>
    <property type="match status" value="1"/>
</dbReference>
<comment type="caution">
    <text evidence="10">The sequence shown here is derived from an EMBL/GenBank/DDBJ whole genome shotgun (WGS) entry which is preliminary data.</text>
</comment>
<dbReference type="InterPro" id="IPR028082">
    <property type="entry name" value="Peripla_BP_I"/>
</dbReference>
<feature type="compositionally biased region" description="Polar residues" evidence="7">
    <location>
        <begin position="38"/>
        <end position="61"/>
    </location>
</feature>
<dbReference type="Gene3D" id="3.40.50.2300">
    <property type="match status" value="1"/>
</dbReference>
<name>A0ABQ9JUX1_9CUCU</name>
<evidence type="ECO:0000256" key="3">
    <source>
        <dbReference type="ARBA" id="ARBA00022989"/>
    </source>
</evidence>
<keyword evidence="8" id="KW-0732">Signal</keyword>
<accession>A0ABQ9JUX1</accession>
<organism evidence="10 11">
    <name type="scientific">Molorchus minor</name>
    <dbReference type="NCBI Taxonomy" id="1323400"/>
    <lineage>
        <taxon>Eukaryota</taxon>
        <taxon>Metazoa</taxon>
        <taxon>Ecdysozoa</taxon>
        <taxon>Arthropoda</taxon>
        <taxon>Hexapoda</taxon>
        <taxon>Insecta</taxon>
        <taxon>Pterygota</taxon>
        <taxon>Neoptera</taxon>
        <taxon>Endopterygota</taxon>
        <taxon>Coleoptera</taxon>
        <taxon>Polyphaga</taxon>
        <taxon>Cucujiformia</taxon>
        <taxon>Chrysomeloidea</taxon>
        <taxon>Cerambycidae</taxon>
        <taxon>Lamiinae</taxon>
        <taxon>Monochamini</taxon>
        <taxon>Molorchus</taxon>
    </lineage>
</organism>
<keyword evidence="5" id="KW-0675">Receptor</keyword>
<dbReference type="InterPro" id="IPR000337">
    <property type="entry name" value="GPCR_3"/>
</dbReference>
<dbReference type="PRINTS" id="PR00248">
    <property type="entry name" value="GPCRMGR"/>
</dbReference>
<gene>
    <name evidence="10" type="ORF">NQ317_000869</name>
</gene>
<evidence type="ECO:0000256" key="1">
    <source>
        <dbReference type="ARBA" id="ARBA00004141"/>
    </source>
</evidence>
<feature type="signal peptide" evidence="8">
    <location>
        <begin position="1"/>
        <end position="24"/>
    </location>
</feature>
<feature type="domain" description="Receptor ligand binding region" evidence="9">
    <location>
        <begin position="146"/>
        <end position="198"/>
    </location>
</feature>
<dbReference type="Pfam" id="PF01094">
    <property type="entry name" value="ANF_receptor"/>
    <property type="match status" value="1"/>
</dbReference>
<keyword evidence="2" id="KW-0812">Transmembrane</keyword>
<dbReference type="Proteomes" id="UP001162164">
    <property type="component" value="Unassembled WGS sequence"/>
</dbReference>
<evidence type="ECO:0000256" key="8">
    <source>
        <dbReference type="SAM" id="SignalP"/>
    </source>
</evidence>
<proteinExistence type="predicted"/>
<comment type="subcellular location">
    <subcellularLocation>
        <location evidence="1">Membrane</location>
        <topology evidence="1">Multi-pass membrane protein</topology>
    </subcellularLocation>
</comment>